<evidence type="ECO:0008006" key="6">
    <source>
        <dbReference type="Google" id="ProtNLM"/>
    </source>
</evidence>
<dbReference type="RefSeq" id="WP_158635533.1">
    <property type="nucleotide sequence ID" value="NZ_BMLP01000001.1"/>
</dbReference>
<protein>
    <recommendedName>
        <fullName evidence="6">DNA-binding protein</fullName>
    </recommendedName>
</protein>
<dbReference type="Pfam" id="PF00216">
    <property type="entry name" value="Bac_DNA_binding"/>
    <property type="match status" value="1"/>
</dbReference>
<evidence type="ECO:0000256" key="2">
    <source>
        <dbReference type="ARBA" id="ARBA00023125"/>
    </source>
</evidence>
<dbReference type="InterPro" id="IPR010992">
    <property type="entry name" value="IHF-like_DNA-bd_dom_sf"/>
</dbReference>
<dbReference type="EMBL" id="BMLP01000001">
    <property type="protein sequence ID" value="GGO27057.1"/>
    <property type="molecule type" value="Genomic_DNA"/>
</dbReference>
<comment type="caution">
    <text evidence="4">The sequence shown here is derived from an EMBL/GenBank/DDBJ whole genome shotgun (WGS) entry which is preliminary data.</text>
</comment>
<evidence type="ECO:0000256" key="1">
    <source>
        <dbReference type="ARBA" id="ARBA00010529"/>
    </source>
</evidence>
<sequence length="118" mass="11889">MATKVSDAVPAVKKKRPAGSAPSGAGEALKLKALVDQVTATTGGKKKDMRAAVSATLQALGEALSAGQELNLPPLGKAKVSRKIDTAKGGVLIVRLRRNAGDADDEKDVSEGVAAAGE</sequence>
<dbReference type="Gene3D" id="4.10.520.10">
    <property type="entry name" value="IHF-like DNA-binding proteins"/>
    <property type="match status" value="1"/>
</dbReference>
<organism evidence="4 5">
    <name type="scientific">Gemmobacter aquaticus</name>
    <dbReference type="NCBI Taxonomy" id="490185"/>
    <lineage>
        <taxon>Bacteria</taxon>
        <taxon>Pseudomonadati</taxon>
        <taxon>Pseudomonadota</taxon>
        <taxon>Alphaproteobacteria</taxon>
        <taxon>Rhodobacterales</taxon>
        <taxon>Paracoccaceae</taxon>
        <taxon>Gemmobacter</taxon>
    </lineage>
</organism>
<gene>
    <name evidence="4" type="ORF">GCM10010991_08410</name>
</gene>
<evidence type="ECO:0000256" key="3">
    <source>
        <dbReference type="SAM" id="MobiDB-lite"/>
    </source>
</evidence>
<dbReference type="OrthoDB" id="7873474at2"/>
<accession>A0A918DBV0</accession>
<dbReference type="Proteomes" id="UP000598196">
    <property type="component" value="Unassembled WGS sequence"/>
</dbReference>
<evidence type="ECO:0000313" key="5">
    <source>
        <dbReference type="Proteomes" id="UP000598196"/>
    </source>
</evidence>
<dbReference type="SUPFAM" id="SSF47729">
    <property type="entry name" value="IHF-like DNA-binding proteins"/>
    <property type="match status" value="1"/>
</dbReference>
<keyword evidence="2" id="KW-0238">DNA-binding</keyword>
<name>A0A918DBV0_9RHOB</name>
<proteinExistence type="inferred from homology"/>
<evidence type="ECO:0000313" key="4">
    <source>
        <dbReference type="EMBL" id="GGO27057.1"/>
    </source>
</evidence>
<comment type="similarity">
    <text evidence="1">Belongs to the bacterial histone-like protein family.</text>
</comment>
<reference evidence="4 5" key="1">
    <citation type="journal article" date="2014" name="Int. J. Syst. Evol. Microbiol.">
        <title>Complete genome sequence of Corynebacterium casei LMG S-19264T (=DSM 44701T), isolated from a smear-ripened cheese.</title>
        <authorList>
            <consortium name="US DOE Joint Genome Institute (JGI-PGF)"/>
            <person name="Walter F."/>
            <person name="Albersmeier A."/>
            <person name="Kalinowski J."/>
            <person name="Ruckert C."/>
        </authorList>
    </citation>
    <scope>NUCLEOTIDE SEQUENCE [LARGE SCALE GENOMIC DNA]</scope>
    <source>
        <strain evidence="4 5">CGMCC 1.7029</strain>
    </source>
</reference>
<feature type="region of interest" description="Disordered" evidence="3">
    <location>
        <begin position="1"/>
        <end position="26"/>
    </location>
</feature>
<keyword evidence="5" id="KW-1185">Reference proteome</keyword>
<dbReference type="GO" id="GO:0030527">
    <property type="term" value="F:structural constituent of chromatin"/>
    <property type="evidence" value="ECO:0007669"/>
    <property type="project" value="InterPro"/>
</dbReference>
<dbReference type="GO" id="GO:0003677">
    <property type="term" value="F:DNA binding"/>
    <property type="evidence" value="ECO:0007669"/>
    <property type="project" value="UniProtKB-KW"/>
</dbReference>
<dbReference type="AlphaFoldDB" id="A0A918DBV0"/>
<dbReference type="InterPro" id="IPR000119">
    <property type="entry name" value="Hist_DNA-bd"/>
</dbReference>